<dbReference type="EMBL" id="WIGM01000588">
    <property type="protein sequence ID" value="KAF6820835.1"/>
    <property type="molecule type" value="Genomic_DNA"/>
</dbReference>
<reference evidence="2" key="1">
    <citation type="journal article" date="2020" name="Phytopathology">
        <title>Genome Sequence Resources of Colletotrichum truncatum, C. plurivorum, C. musicola, and C. sojae: Four Species Pathogenic to Soybean (Glycine max).</title>
        <authorList>
            <person name="Rogerio F."/>
            <person name="Boufleur T.R."/>
            <person name="Ciampi-Guillardi M."/>
            <person name="Sukno S.A."/>
            <person name="Thon M.R."/>
            <person name="Massola Junior N.S."/>
            <person name="Baroncelli R."/>
        </authorList>
    </citation>
    <scope>NUCLEOTIDE SEQUENCE</scope>
    <source>
        <strain evidence="2">LFN0074</strain>
    </source>
</reference>
<accession>A0A8H6N621</accession>
<keyword evidence="1" id="KW-0732">Signal</keyword>
<dbReference type="AlphaFoldDB" id="A0A8H6N621"/>
<proteinExistence type="predicted"/>
<feature type="signal peptide" evidence="1">
    <location>
        <begin position="1"/>
        <end position="20"/>
    </location>
</feature>
<evidence type="ECO:0000313" key="2">
    <source>
        <dbReference type="EMBL" id="KAF6820835.1"/>
    </source>
</evidence>
<gene>
    <name evidence="2" type="ORF">CMUS01_11498</name>
</gene>
<comment type="caution">
    <text evidence="2">The sequence shown here is derived from an EMBL/GenBank/DDBJ whole genome shotgun (WGS) entry which is preliminary data.</text>
</comment>
<evidence type="ECO:0000256" key="1">
    <source>
        <dbReference type="SAM" id="SignalP"/>
    </source>
</evidence>
<protein>
    <submittedName>
        <fullName evidence="2">Uncharacterized protein</fullName>
    </submittedName>
</protein>
<organism evidence="2 3">
    <name type="scientific">Colletotrichum musicola</name>
    <dbReference type="NCBI Taxonomy" id="2175873"/>
    <lineage>
        <taxon>Eukaryota</taxon>
        <taxon>Fungi</taxon>
        <taxon>Dikarya</taxon>
        <taxon>Ascomycota</taxon>
        <taxon>Pezizomycotina</taxon>
        <taxon>Sordariomycetes</taxon>
        <taxon>Hypocreomycetidae</taxon>
        <taxon>Glomerellales</taxon>
        <taxon>Glomerellaceae</taxon>
        <taxon>Colletotrichum</taxon>
        <taxon>Colletotrichum orchidearum species complex</taxon>
    </lineage>
</organism>
<feature type="chain" id="PRO_5034765816" evidence="1">
    <location>
        <begin position="21"/>
        <end position="217"/>
    </location>
</feature>
<name>A0A8H6N621_9PEZI</name>
<sequence>MIAFVHFVAFLSAFPALSEAAAVRFRSATAPKVERRTVSFSPGPGMPSLESLNITMDSLLDSARLRIDKRSESLATSPNSVVCHHTPDVKVKGRNADVEVIEACITYLEVAQPAVCTGTGLLCEGFNKEGKRSDIYLAGVVDTSEGLCTKVVETLRKRIVPPCCTGAERSFCNGYSSIFGQPEPAQEEKGEGFGALSAGLIVEVSGDFGESDPNSVW</sequence>
<evidence type="ECO:0000313" key="3">
    <source>
        <dbReference type="Proteomes" id="UP000639643"/>
    </source>
</evidence>
<dbReference type="Proteomes" id="UP000639643">
    <property type="component" value="Unassembled WGS sequence"/>
</dbReference>
<keyword evidence="3" id="KW-1185">Reference proteome</keyword>